<evidence type="ECO:0000313" key="3">
    <source>
        <dbReference type="EMBL" id="MET4575465.1"/>
    </source>
</evidence>
<dbReference type="EMBL" id="JBEPSH010000001">
    <property type="protein sequence ID" value="MET4575465.1"/>
    <property type="molecule type" value="Genomic_DNA"/>
</dbReference>
<protein>
    <recommendedName>
        <fullName evidence="2">YcxB-like C-terminal domain-containing protein</fullName>
    </recommendedName>
</protein>
<name>A0ABV2Q372_9BURK</name>
<keyword evidence="1" id="KW-0472">Membrane</keyword>
<keyword evidence="1" id="KW-0812">Transmembrane</keyword>
<organism evidence="3 4">
    <name type="scientific">Ottowia thiooxydans</name>
    <dbReference type="NCBI Taxonomy" id="219182"/>
    <lineage>
        <taxon>Bacteria</taxon>
        <taxon>Pseudomonadati</taxon>
        <taxon>Pseudomonadota</taxon>
        <taxon>Betaproteobacteria</taxon>
        <taxon>Burkholderiales</taxon>
        <taxon>Comamonadaceae</taxon>
        <taxon>Ottowia</taxon>
    </lineage>
</organism>
<feature type="transmembrane region" description="Helical" evidence="1">
    <location>
        <begin position="30"/>
        <end position="48"/>
    </location>
</feature>
<dbReference type="Proteomes" id="UP001549320">
    <property type="component" value="Unassembled WGS sequence"/>
</dbReference>
<sequence length="166" mass="19006">MSEPMQARFRLSERDYVKAGALYARPTRRVWIFLVLMLALVLVCLLLGSSRLRFAALGGMLGGLLVGLAIHFVISPWLLKRHYRRYKAIQEEQVVSLHDDYVRYSSPDGESRLAWNKVLKWRHNADYVLVYPMPRLYYVVPTAVAAQGFDVDRLKAVLNQKVGAAK</sequence>
<gene>
    <name evidence="3" type="ORF">ABIE13_000562</name>
</gene>
<evidence type="ECO:0000259" key="2">
    <source>
        <dbReference type="Pfam" id="PF14317"/>
    </source>
</evidence>
<evidence type="ECO:0000256" key="1">
    <source>
        <dbReference type="SAM" id="Phobius"/>
    </source>
</evidence>
<comment type="caution">
    <text evidence="3">The sequence shown here is derived from an EMBL/GenBank/DDBJ whole genome shotgun (WGS) entry which is preliminary data.</text>
</comment>
<accession>A0ABV2Q372</accession>
<dbReference type="Pfam" id="PF14317">
    <property type="entry name" value="YcxB"/>
    <property type="match status" value="1"/>
</dbReference>
<dbReference type="RefSeq" id="WP_354440923.1">
    <property type="nucleotide sequence ID" value="NZ_JBEPSH010000001.1"/>
</dbReference>
<feature type="domain" description="YcxB-like C-terminal" evidence="2">
    <location>
        <begin position="98"/>
        <end position="156"/>
    </location>
</feature>
<keyword evidence="1" id="KW-1133">Transmembrane helix</keyword>
<evidence type="ECO:0000313" key="4">
    <source>
        <dbReference type="Proteomes" id="UP001549320"/>
    </source>
</evidence>
<proteinExistence type="predicted"/>
<dbReference type="InterPro" id="IPR025588">
    <property type="entry name" value="YcxB-like_C"/>
</dbReference>
<keyword evidence="4" id="KW-1185">Reference proteome</keyword>
<reference evidence="3 4" key="1">
    <citation type="submission" date="2024-06" db="EMBL/GenBank/DDBJ databases">
        <title>Sorghum-associated microbial communities from plants grown in Nebraska, USA.</title>
        <authorList>
            <person name="Schachtman D."/>
        </authorList>
    </citation>
    <scope>NUCLEOTIDE SEQUENCE [LARGE SCALE GENOMIC DNA]</scope>
    <source>
        <strain evidence="3 4">2709</strain>
    </source>
</reference>
<feature type="transmembrane region" description="Helical" evidence="1">
    <location>
        <begin position="54"/>
        <end position="79"/>
    </location>
</feature>